<proteinExistence type="predicted"/>
<keyword evidence="1" id="KW-0233">DNA recombination</keyword>
<dbReference type="Pfam" id="PF00589">
    <property type="entry name" value="Phage_integrase"/>
    <property type="match status" value="1"/>
</dbReference>
<evidence type="ECO:0000313" key="3">
    <source>
        <dbReference type="EMBL" id="CRL59008.1"/>
    </source>
</evidence>
<evidence type="ECO:0000256" key="1">
    <source>
        <dbReference type="ARBA" id="ARBA00023172"/>
    </source>
</evidence>
<dbReference type="GO" id="GO:0015074">
    <property type="term" value="P:DNA integration"/>
    <property type="evidence" value="ECO:0007669"/>
    <property type="project" value="InterPro"/>
</dbReference>
<name>A0A0G4PZK0_9GAMM</name>
<dbReference type="Gene3D" id="1.10.443.10">
    <property type="entry name" value="Intergrase catalytic core"/>
    <property type="match status" value="1"/>
</dbReference>
<reference evidence="4" key="1">
    <citation type="submission" date="2015-06" db="EMBL/GenBank/DDBJ databases">
        <authorList>
            <person name="Urmite Genomes"/>
        </authorList>
    </citation>
    <scope>NUCLEOTIDE SEQUENCE [LARGE SCALE GENOMIC DNA]</scope>
    <source>
        <strain evidence="4">CSUR P1867</strain>
    </source>
</reference>
<dbReference type="EMBL" id="CVRY01000001">
    <property type="protein sequence ID" value="CRL59008.1"/>
    <property type="molecule type" value="Genomic_DNA"/>
</dbReference>
<feature type="domain" description="Tyr recombinase" evidence="2">
    <location>
        <begin position="14"/>
        <end position="83"/>
    </location>
</feature>
<organism evidence="3 4">
    <name type="scientific">Proteus penneri</name>
    <dbReference type="NCBI Taxonomy" id="102862"/>
    <lineage>
        <taxon>Bacteria</taxon>
        <taxon>Pseudomonadati</taxon>
        <taxon>Pseudomonadota</taxon>
        <taxon>Gammaproteobacteria</taxon>
        <taxon>Enterobacterales</taxon>
        <taxon>Morganellaceae</taxon>
        <taxon>Proteus</taxon>
    </lineage>
</organism>
<evidence type="ECO:0000313" key="4">
    <source>
        <dbReference type="Proteomes" id="UP000183920"/>
    </source>
</evidence>
<dbReference type="AlphaFoldDB" id="A0A0G4PZK0"/>
<evidence type="ECO:0000259" key="2">
    <source>
        <dbReference type="Pfam" id="PF00589"/>
    </source>
</evidence>
<gene>
    <name evidence="3" type="ORF">BN1804_00180</name>
</gene>
<dbReference type="GO" id="GO:0006310">
    <property type="term" value="P:DNA recombination"/>
    <property type="evidence" value="ECO:0007669"/>
    <property type="project" value="UniProtKB-KW"/>
</dbReference>
<dbReference type="InterPro" id="IPR013762">
    <property type="entry name" value="Integrase-like_cat_sf"/>
</dbReference>
<dbReference type="GO" id="GO:0003677">
    <property type="term" value="F:DNA binding"/>
    <property type="evidence" value="ECO:0007669"/>
    <property type="project" value="InterPro"/>
</dbReference>
<protein>
    <submittedName>
        <fullName evidence="3">Phage integrase family protein</fullName>
    </submittedName>
</protein>
<dbReference type="SUPFAM" id="SSF56349">
    <property type="entry name" value="DNA breaking-rejoining enzymes"/>
    <property type="match status" value="1"/>
</dbReference>
<accession>A0A0G4PZK0</accession>
<dbReference type="InterPro" id="IPR011010">
    <property type="entry name" value="DNA_brk_join_enz"/>
</dbReference>
<dbReference type="InterPro" id="IPR002104">
    <property type="entry name" value="Integrase_catalytic"/>
</dbReference>
<sequence>MDKYLDIQNTAQAKRGEQVTPNTLTTTFKKARDKCGLTWEKGAAPTFHEQRSLSERLYREQGINTQKLLGHKTQNMTDKYHDDRGKEWQIIAV</sequence>
<dbReference type="Proteomes" id="UP000183920">
    <property type="component" value="Unassembled WGS sequence"/>
</dbReference>